<dbReference type="Gene3D" id="3.90.25.10">
    <property type="entry name" value="UDP-galactose 4-epimerase, domain 1"/>
    <property type="match status" value="1"/>
</dbReference>
<name>A0ABV6K9Q6_9BACI</name>
<comment type="similarity">
    <text evidence="1 2">Belongs to the dTDP-4-dehydrorhamnose reductase family.</text>
</comment>
<dbReference type="CDD" id="cd05254">
    <property type="entry name" value="dTDP_HR_like_SDR_e"/>
    <property type="match status" value="1"/>
</dbReference>
<accession>A0ABV6K9Q6</accession>
<reference evidence="4 5" key="1">
    <citation type="submission" date="2024-09" db="EMBL/GenBank/DDBJ databases">
        <authorList>
            <person name="Sun Q."/>
            <person name="Mori K."/>
        </authorList>
    </citation>
    <scope>NUCLEOTIDE SEQUENCE [LARGE SCALE GENOMIC DNA]</scope>
    <source>
        <strain evidence="4 5">NCAIM B.02610</strain>
    </source>
</reference>
<keyword evidence="2" id="KW-0521">NADP</keyword>
<evidence type="ECO:0000256" key="2">
    <source>
        <dbReference type="RuleBase" id="RU364082"/>
    </source>
</evidence>
<dbReference type="Gene3D" id="3.40.50.720">
    <property type="entry name" value="NAD(P)-binding Rossmann-like Domain"/>
    <property type="match status" value="1"/>
</dbReference>
<evidence type="ECO:0000313" key="5">
    <source>
        <dbReference type="Proteomes" id="UP001589838"/>
    </source>
</evidence>
<organism evidence="4 5">
    <name type="scientific">Halalkalibacter kiskunsagensis</name>
    <dbReference type="NCBI Taxonomy" id="1548599"/>
    <lineage>
        <taxon>Bacteria</taxon>
        <taxon>Bacillati</taxon>
        <taxon>Bacillota</taxon>
        <taxon>Bacilli</taxon>
        <taxon>Bacillales</taxon>
        <taxon>Bacillaceae</taxon>
        <taxon>Halalkalibacter</taxon>
    </lineage>
</organism>
<dbReference type="Proteomes" id="UP001589838">
    <property type="component" value="Unassembled WGS sequence"/>
</dbReference>
<dbReference type="GO" id="GO:0008831">
    <property type="term" value="F:dTDP-4-dehydrorhamnose reductase activity"/>
    <property type="evidence" value="ECO:0007669"/>
    <property type="project" value="UniProtKB-EC"/>
</dbReference>
<dbReference type="InterPro" id="IPR029903">
    <property type="entry name" value="RmlD-like-bd"/>
</dbReference>
<sequence length="294" mass="33027">MKVLITGGEGQLGRAIYEKMKNTSDVIKLSKEKLDITKQQTVYDVFQDVKPDYVFHTAAYTAVDQCEESKTKAFQVNSIGALNVANASKSVGSIMIYISSDYVFDGTKSTPYEVTDSPNPKSVYGLSKWLGEELVLNTIPESYVVRTSWLYGHGGKNFVNTVLKFATSQKEVKVVSDQIGSPTYVNDLVDVLLQLITKPYGIYQIRNDGQCSWYDFAKAIYEKVGTDSNLVQPITTKEYGAVAPRPQFSILNLNKLEASNIKIPRRWDIALRSYLTKEGFHDCWSKSKTNYEVL</sequence>
<gene>
    <name evidence="4" type="primary">rfbD</name>
    <name evidence="4" type="ORF">ACFFHM_05725</name>
</gene>
<dbReference type="PANTHER" id="PTHR10491">
    <property type="entry name" value="DTDP-4-DEHYDRORHAMNOSE REDUCTASE"/>
    <property type="match status" value="1"/>
</dbReference>
<dbReference type="PANTHER" id="PTHR10491:SF4">
    <property type="entry name" value="METHIONINE ADENOSYLTRANSFERASE 2 SUBUNIT BETA"/>
    <property type="match status" value="1"/>
</dbReference>
<comment type="caution">
    <text evidence="4">The sequence shown here is derived from an EMBL/GenBank/DDBJ whole genome shotgun (WGS) entry which is preliminary data.</text>
</comment>
<evidence type="ECO:0000256" key="1">
    <source>
        <dbReference type="ARBA" id="ARBA00010944"/>
    </source>
</evidence>
<dbReference type="RefSeq" id="WP_335961312.1">
    <property type="nucleotide sequence ID" value="NZ_JAXBLX010000016.1"/>
</dbReference>
<dbReference type="EC" id="1.1.1.133" evidence="2"/>
<evidence type="ECO:0000313" key="4">
    <source>
        <dbReference type="EMBL" id="MFC0470037.1"/>
    </source>
</evidence>
<protein>
    <recommendedName>
        <fullName evidence="2">dTDP-4-dehydrorhamnose reductase</fullName>
        <ecNumber evidence="2">1.1.1.133</ecNumber>
    </recommendedName>
</protein>
<dbReference type="Pfam" id="PF04321">
    <property type="entry name" value="RmlD_sub_bind"/>
    <property type="match status" value="1"/>
</dbReference>
<dbReference type="InterPro" id="IPR036291">
    <property type="entry name" value="NAD(P)-bd_dom_sf"/>
</dbReference>
<dbReference type="NCBIfam" id="TIGR01214">
    <property type="entry name" value="rmlD"/>
    <property type="match status" value="1"/>
</dbReference>
<feature type="domain" description="RmlD-like substrate binding" evidence="3">
    <location>
        <begin position="1"/>
        <end position="277"/>
    </location>
</feature>
<evidence type="ECO:0000259" key="3">
    <source>
        <dbReference type="Pfam" id="PF04321"/>
    </source>
</evidence>
<dbReference type="EMBL" id="JBHLUX010000017">
    <property type="protein sequence ID" value="MFC0470037.1"/>
    <property type="molecule type" value="Genomic_DNA"/>
</dbReference>
<comment type="function">
    <text evidence="2">Catalyzes the reduction of dTDP-6-deoxy-L-lyxo-4-hexulose to yield dTDP-L-rhamnose.</text>
</comment>
<dbReference type="InterPro" id="IPR005913">
    <property type="entry name" value="dTDP_dehydrorham_reduct"/>
</dbReference>
<dbReference type="SUPFAM" id="SSF51735">
    <property type="entry name" value="NAD(P)-binding Rossmann-fold domains"/>
    <property type="match status" value="1"/>
</dbReference>
<proteinExistence type="inferred from homology"/>
<keyword evidence="5" id="KW-1185">Reference proteome</keyword>
<comment type="pathway">
    <text evidence="2">Carbohydrate biosynthesis; dTDP-L-rhamnose biosynthesis.</text>
</comment>
<keyword evidence="2 4" id="KW-0560">Oxidoreductase</keyword>